<dbReference type="EMBL" id="CP075587">
    <property type="protein sequence ID" value="QYF48541.1"/>
    <property type="molecule type" value="Genomic_DNA"/>
</dbReference>
<keyword evidence="4" id="KW-1185">Reference proteome</keyword>
<dbReference type="InterPro" id="IPR012338">
    <property type="entry name" value="Beta-lactam/transpept-like"/>
</dbReference>
<proteinExistence type="inferred from homology"/>
<dbReference type="Proteomes" id="UP000826014">
    <property type="component" value="Chromosome"/>
</dbReference>
<reference evidence="3 4" key="1">
    <citation type="journal article" date="2022" name="bioRxiv">
        <title>Ecology and evolution of chlamydial symbionts of arthropods.</title>
        <authorList>
            <person name="Halter T."/>
            <person name="Koestlbacher S."/>
            <person name="Collingro A."/>
            <person name="Sixt B.S."/>
            <person name="Toenshoff E.R."/>
            <person name="Hendrickx F."/>
            <person name="Kostanjsek R."/>
            <person name="Horn M."/>
        </authorList>
    </citation>
    <scope>NUCLEOTIDE SEQUENCE [LARGE SCALE GENOMIC DNA]</scope>
    <source>
        <strain evidence="3">W744xW776</strain>
    </source>
</reference>
<comment type="similarity">
    <text evidence="1">Belongs to the peptidase S13 family.</text>
</comment>
<dbReference type="Pfam" id="PF02113">
    <property type="entry name" value="Peptidase_S13"/>
    <property type="match status" value="1"/>
</dbReference>
<protein>
    <submittedName>
        <fullName evidence="3">D-alanyl-D-alanine carboxypeptidase DacB</fullName>
        <ecNumber evidence="3">3.4.16.4</ecNumber>
    </submittedName>
</protein>
<evidence type="ECO:0000256" key="1">
    <source>
        <dbReference type="ARBA" id="ARBA00006096"/>
    </source>
</evidence>
<sequence>MFLKELECLKSMYKYFVFLLIFLANLSAKELSDCFCQKQFQRAHIGIYVLNLNTREPIYQRNAEQFFIPASLMKIPTSAVAIALLGEDYRFTTSLEYEGHIDQEKTLQGNLWIRGGGDPTVSLTSLLQWEADLQSLITKINGTLFIDTSCFETALASRSWSFEDLGNYYGAGASGFTLNQNTYYITFQPGKKENDPTTVIKIDPPIPNLTFYNEVTTGPAGSGDQVYVFGSEYSPIQFYRGTIPIDQTSFTIKAAIPDPALLCGLLLSKQLKPTKGIKLIREKNTSIPQQTVITRYKSVSLKELLQPMNQFSINLYAEHLLKAIGQGNSKQGTKYIESFLKNLHIPSQVHDGAGLSRTNLLTPKGMVTLLSHIKSSDVYLSIYTSLPELNQTGTPRFFPKIPYAHLRAKSGSMGNIYNLAGYLTLGAKKQYAFAIFCNHYKGPSNDIKKEIALFLDLLTEKLDQ</sequence>
<name>A0ABX8V104_9BACT</name>
<dbReference type="InterPro" id="IPR000667">
    <property type="entry name" value="Peptidase_S13"/>
</dbReference>
<dbReference type="Gene3D" id="3.50.80.20">
    <property type="entry name" value="D-Ala-D-Ala carboxypeptidase C, peptidase S13"/>
    <property type="match status" value="1"/>
</dbReference>
<dbReference type="EC" id="3.4.16.4" evidence="3"/>
<dbReference type="Gene3D" id="3.40.710.10">
    <property type="entry name" value="DD-peptidase/beta-lactamase superfamily"/>
    <property type="match status" value="2"/>
</dbReference>
<gene>
    <name evidence="3" type="ORF">RHABOEDO_000723</name>
</gene>
<organism evidence="3 4">
    <name type="scientific">Candidatus Rhabdochlamydia oedothoracis</name>
    <dbReference type="NCBI Taxonomy" id="2720720"/>
    <lineage>
        <taxon>Bacteria</taxon>
        <taxon>Pseudomonadati</taxon>
        <taxon>Chlamydiota</taxon>
        <taxon>Chlamydiia</taxon>
        <taxon>Parachlamydiales</taxon>
        <taxon>Candidatus Rhabdochlamydiaceae</taxon>
        <taxon>Candidatus Rhabdochlamydia</taxon>
    </lineage>
</organism>
<keyword evidence="3" id="KW-0645">Protease</keyword>
<accession>A0ABX8V104</accession>
<dbReference type="NCBIfam" id="TIGR00666">
    <property type="entry name" value="PBP4"/>
    <property type="match status" value="1"/>
</dbReference>
<evidence type="ECO:0000313" key="3">
    <source>
        <dbReference type="EMBL" id="QYF48541.1"/>
    </source>
</evidence>
<evidence type="ECO:0000256" key="2">
    <source>
        <dbReference type="ARBA" id="ARBA00022801"/>
    </source>
</evidence>
<dbReference type="PRINTS" id="PR00922">
    <property type="entry name" value="DADACBPTASE3"/>
</dbReference>
<keyword evidence="3" id="KW-0121">Carboxypeptidase</keyword>
<dbReference type="GO" id="GO:0009002">
    <property type="term" value="F:serine-type D-Ala-D-Ala carboxypeptidase activity"/>
    <property type="evidence" value="ECO:0007669"/>
    <property type="project" value="UniProtKB-EC"/>
</dbReference>
<dbReference type="PANTHER" id="PTHR30023:SF0">
    <property type="entry name" value="PENICILLIN-SENSITIVE CARBOXYPEPTIDASE A"/>
    <property type="match status" value="1"/>
</dbReference>
<dbReference type="PANTHER" id="PTHR30023">
    <property type="entry name" value="D-ALANYL-D-ALANINE CARBOXYPEPTIDASE"/>
    <property type="match status" value="1"/>
</dbReference>
<evidence type="ECO:0000313" key="4">
    <source>
        <dbReference type="Proteomes" id="UP000826014"/>
    </source>
</evidence>
<keyword evidence="2 3" id="KW-0378">Hydrolase</keyword>
<dbReference type="SUPFAM" id="SSF56601">
    <property type="entry name" value="beta-lactamase/transpeptidase-like"/>
    <property type="match status" value="1"/>
</dbReference>